<dbReference type="InterPro" id="IPR026444">
    <property type="entry name" value="Secre_tail"/>
</dbReference>
<dbReference type="InterPro" id="IPR032675">
    <property type="entry name" value="LRR_dom_sf"/>
</dbReference>
<evidence type="ECO:0000256" key="2">
    <source>
        <dbReference type="ARBA" id="ARBA00022729"/>
    </source>
</evidence>
<protein>
    <submittedName>
        <fullName evidence="6">T9SS type A sorting domain-containing protein</fullName>
    </submittedName>
</protein>
<dbReference type="InterPro" id="IPR052574">
    <property type="entry name" value="CDIRP"/>
</dbReference>
<dbReference type="SUPFAM" id="SSF52058">
    <property type="entry name" value="L domain-like"/>
    <property type="match status" value="1"/>
</dbReference>
<comment type="caution">
    <text evidence="6">The sequence shown here is derived from an EMBL/GenBank/DDBJ whole genome shotgun (WGS) entry which is preliminary data.</text>
</comment>
<dbReference type="Proteomes" id="UP001596162">
    <property type="component" value="Unassembled WGS sequence"/>
</dbReference>
<feature type="chain" id="PRO_5045849718" evidence="4">
    <location>
        <begin position="29"/>
        <end position="448"/>
    </location>
</feature>
<evidence type="ECO:0000313" key="6">
    <source>
        <dbReference type="EMBL" id="MFC5195051.1"/>
    </source>
</evidence>
<feature type="signal peptide" evidence="4">
    <location>
        <begin position="1"/>
        <end position="28"/>
    </location>
</feature>
<evidence type="ECO:0000256" key="1">
    <source>
        <dbReference type="ARBA" id="ARBA00022614"/>
    </source>
</evidence>
<reference evidence="7" key="1">
    <citation type="journal article" date="2019" name="Int. J. Syst. Evol. Microbiol.">
        <title>The Global Catalogue of Microorganisms (GCM) 10K type strain sequencing project: providing services to taxonomists for standard genome sequencing and annotation.</title>
        <authorList>
            <consortium name="The Broad Institute Genomics Platform"/>
            <consortium name="The Broad Institute Genome Sequencing Center for Infectious Disease"/>
            <person name="Wu L."/>
            <person name="Ma J."/>
        </authorList>
    </citation>
    <scope>NUCLEOTIDE SEQUENCE [LARGE SCALE GENOMIC DNA]</scope>
    <source>
        <strain evidence="7">JCM 17978</strain>
    </source>
</reference>
<dbReference type="RefSeq" id="WP_376859594.1">
    <property type="nucleotide sequence ID" value="NZ_JBHSLA010000002.1"/>
</dbReference>
<keyword evidence="2 4" id="KW-0732">Signal</keyword>
<accession>A0ABW0C578</accession>
<evidence type="ECO:0000313" key="7">
    <source>
        <dbReference type="Proteomes" id="UP001596162"/>
    </source>
</evidence>
<sequence length="448" mass="49773">MSLIKPTSQFTFIMCFCMMFLFASFSNAQTTTAIPDSNFEQALINQGIDTNGFTGNILNSDAELVNNLNINDKNISDLTGIEAFIHLKYLNAYFNNLSTLDLSNNAFLEVLDIDNNSIETLNISQNLLLKEIYVSNNLLQTLTVSHLPNLELLACSLNNLSTLNVSNNLELEVLSCYSNNLNTLNVTNNQELESLNCGTNNLNVLNISNNHDLRSLLCSGNNLNTISFSQCSDITYVDISNNQFTELDLSANSGLKRLMCENNNIAELELFNAPQLLLLHASNNLLEDIDISANNDLRFVRLGNNNLNTLDIRNTRNHRISSFNAEGNANLTCIFVDDVQASYLANWIIDSASHFVANETDCNSLSREEVAQNLDVLLYPNPATDYLHIKNLNSNAHIDIYSVNGKLVKQQTSTPQVNSINISSLSSGLYVVKVSYLNQSITKKILIN</sequence>
<keyword evidence="7" id="KW-1185">Reference proteome</keyword>
<dbReference type="EMBL" id="JBHSLA010000002">
    <property type="protein sequence ID" value="MFC5195051.1"/>
    <property type="molecule type" value="Genomic_DNA"/>
</dbReference>
<name>A0ABW0C578_9FLAO</name>
<proteinExistence type="predicted"/>
<dbReference type="Pfam" id="PF18962">
    <property type="entry name" value="Por_Secre_tail"/>
    <property type="match status" value="1"/>
</dbReference>
<dbReference type="PANTHER" id="PTHR47566">
    <property type="match status" value="1"/>
</dbReference>
<dbReference type="PANTHER" id="PTHR47566:SF1">
    <property type="entry name" value="PROTEIN NUD1"/>
    <property type="match status" value="1"/>
</dbReference>
<evidence type="ECO:0000259" key="5">
    <source>
        <dbReference type="Pfam" id="PF18962"/>
    </source>
</evidence>
<evidence type="ECO:0000256" key="4">
    <source>
        <dbReference type="SAM" id="SignalP"/>
    </source>
</evidence>
<keyword evidence="1" id="KW-0433">Leucine-rich repeat</keyword>
<keyword evidence="3" id="KW-0677">Repeat</keyword>
<gene>
    <name evidence="6" type="ORF">ACFPH8_06885</name>
</gene>
<dbReference type="Gene3D" id="3.80.10.10">
    <property type="entry name" value="Ribonuclease Inhibitor"/>
    <property type="match status" value="1"/>
</dbReference>
<organism evidence="6 7">
    <name type="scientific">Bizionia hallyeonensis</name>
    <dbReference type="NCBI Taxonomy" id="1123757"/>
    <lineage>
        <taxon>Bacteria</taxon>
        <taxon>Pseudomonadati</taxon>
        <taxon>Bacteroidota</taxon>
        <taxon>Flavobacteriia</taxon>
        <taxon>Flavobacteriales</taxon>
        <taxon>Flavobacteriaceae</taxon>
        <taxon>Bizionia</taxon>
    </lineage>
</organism>
<dbReference type="NCBIfam" id="TIGR04183">
    <property type="entry name" value="Por_Secre_tail"/>
    <property type="match status" value="1"/>
</dbReference>
<evidence type="ECO:0000256" key="3">
    <source>
        <dbReference type="ARBA" id="ARBA00022737"/>
    </source>
</evidence>
<feature type="domain" description="Secretion system C-terminal sorting" evidence="5">
    <location>
        <begin position="378"/>
        <end position="447"/>
    </location>
</feature>